<evidence type="ECO:0000313" key="4">
    <source>
        <dbReference type="Proteomes" id="UP000094764"/>
    </source>
</evidence>
<protein>
    <recommendedName>
        <fullName evidence="2">WxL domain-containing protein</fullName>
    </recommendedName>
</protein>
<dbReference type="Proteomes" id="UP000094764">
    <property type="component" value="Unassembled WGS sequence"/>
</dbReference>
<reference evidence="4" key="1">
    <citation type="submission" date="2016-09" db="EMBL/GenBank/DDBJ databases">
        <authorList>
            <person name="Gulvik C.A."/>
        </authorList>
    </citation>
    <scope>NUCLEOTIDE SEQUENCE [LARGE SCALE GENOMIC DNA]</scope>
    <source>
        <strain evidence="4">LMG 26306</strain>
    </source>
</reference>
<evidence type="ECO:0000259" key="2">
    <source>
        <dbReference type="Pfam" id="PF13731"/>
    </source>
</evidence>
<accession>A0A1E5GS45</accession>
<organism evidence="3 4">
    <name type="scientific">Enterococcus quebecensis</name>
    <dbReference type="NCBI Taxonomy" id="903983"/>
    <lineage>
        <taxon>Bacteria</taxon>
        <taxon>Bacillati</taxon>
        <taxon>Bacillota</taxon>
        <taxon>Bacilli</taxon>
        <taxon>Lactobacillales</taxon>
        <taxon>Enterococcaceae</taxon>
        <taxon>Enterococcus</taxon>
    </lineage>
</organism>
<feature type="signal peptide" evidence="1">
    <location>
        <begin position="1"/>
        <end position="21"/>
    </location>
</feature>
<name>A0A1E5GS45_9ENTE</name>
<gene>
    <name evidence="3" type="ORF">BCR23_08595</name>
</gene>
<sequence length="256" mass="26717">MKLTHKLCGAALVAAAGVALAAPNTTKAVDNTKTGTGHIEFTFDTGTTGVIPTDPGVTDGTTITNLPSVTNPGVFGIIAVTPLEFKSHDVLTATNKRDYNADLFHANSVDPNPEKGTAAFDVQNFVKYQDLRTQEKHAYKLSATLSQNFKTAGEKGVELKGANITYKNVHVTQTGASELDPNGVNTAGGNIDSASSNTVDFITNTGVDGVGYGQFELNFGDKTTGAESVTLNIPKTSAVGAGDYNAVITWTLSETV</sequence>
<dbReference type="EMBL" id="MIKB01000015">
    <property type="protein sequence ID" value="OEG15516.1"/>
    <property type="molecule type" value="Genomic_DNA"/>
</dbReference>
<comment type="caution">
    <text evidence="3">The sequence shown here is derived from an EMBL/GenBank/DDBJ whole genome shotgun (WGS) entry which is preliminary data.</text>
</comment>
<dbReference type="Pfam" id="PF13731">
    <property type="entry name" value="WxL"/>
    <property type="match status" value="1"/>
</dbReference>
<feature type="domain" description="WxL" evidence="2">
    <location>
        <begin position="31"/>
        <end position="255"/>
    </location>
</feature>
<keyword evidence="4" id="KW-1185">Reference proteome</keyword>
<dbReference type="STRING" id="903983.BCR23_08595"/>
<dbReference type="OrthoDB" id="2194859at2"/>
<keyword evidence="1" id="KW-0732">Signal</keyword>
<dbReference type="RefSeq" id="WP_069635400.1">
    <property type="nucleotide sequence ID" value="NZ_JXKZ01000010.1"/>
</dbReference>
<evidence type="ECO:0000256" key="1">
    <source>
        <dbReference type="SAM" id="SignalP"/>
    </source>
</evidence>
<dbReference type="AlphaFoldDB" id="A0A1E5GS45"/>
<evidence type="ECO:0000313" key="3">
    <source>
        <dbReference type="EMBL" id="OEG15516.1"/>
    </source>
</evidence>
<dbReference type="InterPro" id="IPR027994">
    <property type="entry name" value="WxL_dom"/>
</dbReference>
<proteinExistence type="predicted"/>
<feature type="chain" id="PRO_5038595476" description="WxL domain-containing protein" evidence="1">
    <location>
        <begin position="22"/>
        <end position="256"/>
    </location>
</feature>